<organism evidence="4">
    <name type="scientific">Arundo donax</name>
    <name type="common">Giant reed</name>
    <name type="synonym">Donax arundinaceus</name>
    <dbReference type="NCBI Taxonomy" id="35708"/>
    <lineage>
        <taxon>Eukaryota</taxon>
        <taxon>Viridiplantae</taxon>
        <taxon>Streptophyta</taxon>
        <taxon>Embryophyta</taxon>
        <taxon>Tracheophyta</taxon>
        <taxon>Spermatophyta</taxon>
        <taxon>Magnoliopsida</taxon>
        <taxon>Liliopsida</taxon>
        <taxon>Poales</taxon>
        <taxon>Poaceae</taxon>
        <taxon>PACMAD clade</taxon>
        <taxon>Arundinoideae</taxon>
        <taxon>Arundineae</taxon>
        <taxon>Arundo</taxon>
    </lineage>
</organism>
<reference evidence="4" key="1">
    <citation type="submission" date="2014-09" db="EMBL/GenBank/DDBJ databases">
        <authorList>
            <person name="Magalhaes I.L.F."/>
            <person name="Oliveira U."/>
            <person name="Santos F.R."/>
            <person name="Vidigal T.H.D.A."/>
            <person name="Brescovit A.D."/>
            <person name="Santos A.J."/>
        </authorList>
    </citation>
    <scope>NUCLEOTIDE SEQUENCE</scope>
    <source>
        <tissue evidence="4">Shoot tissue taken approximately 20 cm above the soil surface</tissue>
    </source>
</reference>
<dbReference type="InterPro" id="IPR011990">
    <property type="entry name" value="TPR-like_helical_dom_sf"/>
</dbReference>
<dbReference type="PANTHER" id="PTHR47926:SF403">
    <property type="entry name" value="PENTACOTRIPEPTIDE-REPEAT REGION OF PRORP DOMAIN-CONTAINING PROTEIN"/>
    <property type="match status" value="1"/>
</dbReference>
<evidence type="ECO:0000256" key="1">
    <source>
        <dbReference type="ARBA" id="ARBA00022737"/>
    </source>
</evidence>
<evidence type="ECO:0000256" key="3">
    <source>
        <dbReference type="PROSITE-ProRule" id="PRU00708"/>
    </source>
</evidence>
<dbReference type="AlphaFoldDB" id="A0A0A9DMT7"/>
<dbReference type="Gene3D" id="1.25.40.10">
    <property type="entry name" value="Tetratricopeptide repeat domain"/>
    <property type="match status" value="3"/>
</dbReference>
<dbReference type="InterPro" id="IPR046960">
    <property type="entry name" value="PPR_At4g14850-like_plant"/>
</dbReference>
<reference evidence="4" key="2">
    <citation type="journal article" date="2015" name="Data Brief">
        <title>Shoot transcriptome of the giant reed, Arundo donax.</title>
        <authorList>
            <person name="Barrero R.A."/>
            <person name="Guerrero F.D."/>
            <person name="Moolhuijzen P."/>
            <person name="Goolsby J.A."/>
            <person name="Tidwell J."/>
            <person name="Bellgard S.E."/>
            <person name="Bellgard M.I."/>
        </authorList>
    </citation>
    <scope>NUCLEOTIDE SEQUENCE</scope>
    <source>
        <tissue evidence="4">Shoot tissue taken approximately 20 cm above the soil surface</tissue>
    </source>
</reference>
<dbReference type="InterPro" id="IPR002885">
    <property type="entry name" value="PPR_rpt"/>
</dbReference>
<feature type="repeat" description="PPR" evidence="3">
    <location>
        <begin position="188"/>
        <end position="222"/>
    </location>
</feature>
<feature type="repeat" description="PPR" evidence="3">
    <location>
        <begin position="87"/>
        <end position="121"/>
    </location>
</feature>
<dbReference type="Pfam" id="PF01535">
    <property type="entry name" value="PPR"/>
    <property type="match status" value="2"/>
</dbReference>
<proteinExistence type="predicted"/>
<accession>A0A0A9DMT7</accession>
<evidence type="ECO:0000313" key="4">
    <source>
        <dbReference type="EMBL" id="JAD86980.1"/>
    </source>
</evidence>
<keyword evidence="1" id="KW-0677">Repeat</keyword>
<evidence type="ECO:0008006" key="5">
    <source>
        <dbReference type="Google" id="ProtNLM"/>
    </source>
</evidence>
<dbReference type="EMBL" id="GBRH01210915">
    <property type="protein sequence ID" value="JAD86980.1"/>
    <property type="molecule type" value="Transcribed_RNA"/>
</dbReference>
<dbReference type="GO" id="GO:0009451">
    <property type="term" value="P:RNA modification"/>
    <property type="evidence" value="ECO:0007669"/>
    <property type="project" value="InterPro"/>
</dbReference>
<dbReference type="PROSITE" id="PS51375">
    <property type="entry name" value="PPR"/>
    <property type="match status" value="3"/>
</dbReference>
<sequence length="231" mass="26235">MMSEYIKAGDTNSARDLFDAMSVRDVVSWNAMLAAYVKASDVVAAKELFATMPVRNVVSWTTMLRALSDAGDFVGMRGLFNRMPERNLVSWNCILSSYTRHGRFWQALQMFPRMLLEGLTPDSFTIVSFLLAFENLRKLRMGRWIHANLVTPALQVHAEVGTALVEMYAMCGDIARALVVFIKMDRKDVFSWNVMIRAVAMHKQVDDAFRLFDLMRKQGFGPTISPSWVSC</sequence>
<dbReference type="Pfam" id="PF13041">
    <property type="entry name" value="PPR_2"/>
    <property type="match status" value="2"/>
</dbReference>
<name>A0A0A9DMT7_ARUDO</name>
<dbReference type="NCBIfam" id="TIGR00756">
    <property type="entry name" value="PPR"/>
    <property type="match status" value="4"/>
</dbReference>
<evidence type="ECO:0000256" key="2">
    <source>
        <dbReference type="ARBA" id="ARBA00022946"/>
    </source>
</evidence>
<dbReference type="GO" id="GO:0003723">
    <property type="term" value="F:RNA binding"/>
    <property type="evidence" value="ECO:0007669"/>
    <property type="project" value="InterPro"/>
</dbReference>
<protein>
    <recommendedName>
        <fullName evidence="5">Pentatricopeptide repeat-containing protein</fullName>
    </recommendedName>
</protein>
<keyword evidence="2" id="KW-0809">Transit peptide</keyword>
<dbReference type="PANTHER" id="PTHR47926">
    <property type="entry name" value="PENTATRICOPEPTIDE REPEAT-CONTAINING PROTEIN"/>
    <property type="match status" value="1"/>
</dbReference>
<feature type="repeat" description="PPR" evidence="3">
    <location>
        <begin position="25"/>
        <end position="59"/>
    </location>
</feature>